<keyword evidence="3" id="KW-1185">Reference proteome</keyword>
<sequence>MVVTALIANGCKPGSNLHDAPVAKYAKMERDVLYYINDYRTSKGLQPLQWSNAIYPLASEHSVDMAEHKVAFGHDGFDARFNAIKNKLGYLRGAAENVALGHLDAKAVVKGWLNSPGHKKNIEGNYNLTAIGIAQGNDGNLYFTQIFINKPSN</sequence>
<dbReference type="AlphaFoldDB" id="A0A2W7RZF3"/>
<evidence type="ECO:0000313" key="3">
    <source>
        <dbReference type="Proteomes" id="UP000249720"/>
    </source>
</evidence>
<evidence type="ECO:0000259" key="1">
    <source>
        <dbReference type="Pfam" id="PF00188"/>
    </source>
</evidence>
<evidence type="ECO:0000313" key="2">
    <source>
        <dbReference type="EMBL" id="PZX65644.1"/>
    </source>
</evidence>
<dbReference type="PANTHER" id="PTHR31157">
    <property type="entry name" value="SCP DOMAIN-CONTAINING PROTEIN"/>
    <property type="match status" value="1"/>
</dbReference>
<protein>
    <submittedName>
        <fullName evidence="2">Cysteine-rich secretory protein family protein</fullName>
    </submittedName>
</protein>
<proteinExistence type="predicted"/>
<dbReference type="EMBL" id="QKZV01000001">
    <property type="protein sequence ID" value="PZX65644.1"/>
    <property type="molecule type" value="Genomic_DNA"/>
</dbReference>
<organism evidence="2 3">
    <name type="scientific">Hydrotalea sandarakina</name>
    <dbReference type="NCBI Taxonomy" id="1004304"/>
    <lineage>
        <taxon>Bacteria</taxon>
        <taxon>Pseudomonadati</taxon>
        <taxon>Bacteroidota</taxon>
        <taxon>Chitinophagia</taxon>
        <taxon>Chitinophagales</taxon>
        <taxon>Chitinophagaceae</taxon>
        <taxon>Hydrotalea</taxon>
    </lineage>
</organism>
<dbReference type="Gene3D" id="3.40.33.10">
    <property type="entry name" value="CAP"/>
    <property type="match status" value="1"/>
</dbReference>
<dbReference type="InterPro" id="IPR014044">
    <property type="entry name" value="CAP_dom"/>
</dbReference>
<dbReference type="PANTHER" id="PTHR31157:SF30">
    <property type="entry name" value="SCP DOMAIN-CONTAINING PROTEIN"/>
    <property type="match status" value="1"/>
</dbReference>
<reference evidence="2 3" key="1">
    <citation type="submission" date="2018-06" db="EMBL/GenBank/DDBJ databases">
        <title>Genomic Encyclopedia of Archaeal and Bacterial Type Strains, Phase II (KMG-II): from individual species to whole genera.</title>
        <authorList>
            <person name="Goeker M."/>
        </authorList>
    </citation>
    <scope>NUCLEOTIDE SEQUENCE [LARGE SCALE GENOMIC DNA]</scope>
    <source>
        <strain evidence="2 3">DSM 23241</strain>
    </source>
</reference>
<accession>A0A2W7RZF3</accession>
<gene>
    <name evidence="2" type="ORF">LX80_00133</name>
</gene>
<feature type="domain" description="SCP" evidence="1">
    <location>
        <begin position="33"/>
        <end position="147"/>
    </location>
</feature>
<dbReference type="Proteomes" id="UP000249720">
    <property type="component" value="Unassembled WGS sequence"/>
</dbReference>
<dbReference type="Pfam" id="PF00188">
    <property type="entry name" value="CAP"/>
    <property type="match status" value="1"/>
</dbReference>
<dbReference type="InterPro" id="IPR035940">
    <property type="entry name" value="CAP_sf"/>
</dbReference>
<name>A0A2W7RZF3_9BACT</name>
<dbReference type="CDD" id="cd05379">
    <property type="entry name" value="CAP_bacterial"/>
    <property type="match status" value="1"/>
</dbReference>
<dbReference type="SUPFAM" id="SSF55797">
    <property type="entry name" value="PR-1-like"/>
    <property type="match status" value="1"/>
</dbReference>
<comment type="caution">
    <text evidence="2">The sequence shown here is derived from an EMBL/GenBank/DDBJ whole genome shotgun (WGS) entry which is preliminary data.</text>
</comment>